<accession>A0A392NQV2</accession>
<sequence>MKVFVRGKCVEFSPTVINRILGRSEEPQAEVEVTDNAVCKAITANQVKLWPKKGKLSSGKLSMKYALLNRIGAANWVPTNHTQTLLQHAKSLAVKMPIAFPSLLCSSILSQHPGILLSSDVACKRESPLTLHYRLFEGTHVPDIVATSGKSGPGPMSRKEMIAALKDTCKTLDEKKLKLERMIQALELEEAAMEAKNEEGEEEETAAGDDQEEDTDGSAYI</sequence>
<dbReference type="Proteomes" id="UP000265520">
    <property type="component" value="Unassembled WGS sequence"/>
</dbReference>
<comment type="caution">
    <text evidence="2">The sequence shown here is derived from an EMBL/GenBank/DDBJ whole genome shotgun (WGS) entry which is preliminary data.</text>
</comment>
<keyword evidence="3" id="KW-1185">Reference proteome</keyword>
<protein>
    <submittedName>
        <fullName evidence="2">Envelope-like protein</fullName>
    </submittedName>
</protein>
<reference evidence="2 3" key="1">
    <citation type="journal article" date="2018" name="Front. Plant Sci.">
        <title>Red Clover (Trifolium pratense) and Zigzag Clover (T. medium) - A Picture of Genomic Similarities and Differences.</title>
        <authorList>
            <person name="Dluhosova J."/>
            <person name="Istvanek J."/>
            <person name="Nedelnik J."/>
            <person name="Repkova J."/>
        </authorList>
    </citation>
    <scope>NUCLEOTIDE SEQUENCE [LARGE SCALE GENOMIC DNA]</scope>
    <source>
        <strain evidence="3">cv. 10/8</strain>
        <tissue evidence="2">Leaf</tissue>
    </source>
</reference>
<organism evidence="2 3">
    <name type="scientific">Trifolium medium</name>
    <dbReference type="NCBI Taxonomy" id="97028"/>
    <lineage>
        <taxon>Eukaryota</taxon>
        <taxon>Viridiplantae</taxon>
        <taxon>Streptophyta</taxon>
        <taxon>Embryophyta</taxon>
        <taxon>Tracheophyta</taxon>
        <taxon>Spermatophyta</taxon>
        <taxon>Magnoliopsida</taxon>
        <taxon>eudicotyledons</taxon>
        <taxon>Gunneridae</taxon>
        <taxon>Pentapetalae</taxon>
        <taxon>rosids</taxon>
        <taxon>fabids</taxon>
        <taxon>Fabales</taxon>
        <taxon>Fabaceae</taxon>
        <taxon>Papilionoideae</taxon>
        <taxon>50 kb inversion clade</taxon>
        <taxon>NPAAA clade</taxon>
        <taxon>Hologalegina</taxon>
        <taxon>IRL clade</taxon>
        <taxon>Trifolieae</taxon>
        <taxon>Trifolium</taxon>
    </lineage>
</organism>
<dbReference type="AlphaFoldDB" id="A0A392NQV2"/>
<evidence type="ECO:0000313" key="2">
    <source>
        <dbReference type="EMBL" id="MCI02183.1"/>
    </source>
</evidence>
<name>A0A392NQV2_9FABA</name>
<dbReference type="EMBL" id="LXQA010048370">
    <property type="protein sequence ID" value="MCI02183.1"/>
    <property type="molecule type" value="Genomic_DNA"/>
</dbReference>
<evidence type="ECO:0000256" key="1">
    <source>
        <dbReference type="SAM" id="MobiDB-lite"/>
    </source>
</evidence>
<proteinExistence type="predicted"/>
<feature type="region of interest" description="Disordered" evidence="1">
    <location>
        <begin position="190"/>
        <end position="221"/>
    </location>
</feature>
<feature type="compositionally biased region" description="Acidic residues" evidence="1">
    <location>
        <begin position="199"/>
        <end position="221"/>
    </location>
</feature>
<evidence type="ECO:0000313" key="3">
    <source>
        <dbReference type="Proteomes" id="UP000265520"/>
    </source>
</evidence>